<dbReference type="PANTHER" id="PTHR42893:SF46">
    <property type="entry name" value="PROTEIN DETOXIFICATION 44, CHLOROPLASTIC"/>
    <property type="match status" value="1"/>
</dbReference>
<evidence type="ECO:0000313" key="9">
    <source>
        <dbReference type="EMBL" id="SUZ63980.1"/>
    </source>
</evidence>
<keyword evidence="3" id="KW-0813">Transport</keyword>
<dbReference type="InterPro" id="IPR044644">
    <property type="entry name" value="DinF-like"/>
</dbReference>
<feature type="transmembrane region" description="Helical" evidence="8">
    <location>
        <begin position="274"/>
        <end position="297"/>
    </location>
</feature>
<protein>
    <recommendedName>
        <fullName evidence="10">MATE family efflux transporter</fullName>
    </recommendedName>
</protein>
<proteinExistence type="inferred from homology"/>
<keyword evidence="6 8" id="KW-1133">Transmembrane helix</keyword>
<feature type="transmembrane region" description="Helical" evidence="8">
    <location>
        <begin position="129"/>
        <end position="150"/>
    </location>
</feature>
<feature type="transmembrane region" description="Helical" evidence="8">
    <location>
        <begin position="377"/>
        <end position="397"/>
    </location>
</feature>
<comment type="similarity">
    <text evidence="2">Belongs to the multi antimicrobial extrusion (MATE) (TC 2.A.66.1) family.</text>
</comment>
<evidence type="ECO:0000256" key="7">
    <source>
        <dbReference type="ARBA" id="ARBA00023136"/>
    </source>
</evidence>
<keyword evidence="5 8" id="KW-0812">Transmembrane</keyword>
<reference evidence="9" key="1">
    <citation type="submission" date="2018-05" db="EMBL/GenBank/DDBJ databases">
        <authorList>
            <person name="Lanie J.A."/>
            <person name="Ng W.-L."/>
            <person name="Kazmierczak K.M."/>
            <person name="Andrzejewski T.M."/>
            <person name="Davidsen T.M."/>
            <person name="Wayne K.J."/>
            <person name="Tettelin H."/>
            <person name="Glass J.I."/>
            <person name="Rusch D."/>
            <person name="Podicherti R."/>
            <person name="Tsui H.-C.T."/>
            <person name="Winkler M.E."/>
        </authorList>
    </citation>
    <scope>NUCLEOTIDE SEQUENCE</scope>
</reference>
<evidence type="ECO:0000256" key="3">
    <source>
        <dbReference type="ARBA" id="ARBA00022448"/>
    </source>
</evidence>
<keyword evidence="4" id="KW-1003">Cell membrane</keyword>
<dbReference type="EMBL" id="UINC01000928">
    <property type="protein sequence ID" value="SUZ63980.1"/>
    <property type="molecule type" value="Genomic_DNA"/>
</dbReference>
<evidence type="ECO:0000256" key="2">
    <source>
        <dbReference type="ARBA" id="ARBA00010199"/>
    </source>
</evidence>
<feature type="transmembrane region" description="Helical" evidence="8">
    <location>
        <begin position="403"/>
        <end position="421"/>
    </location>
</feature>
<organism evidence="9">
    <name type="scientific">marine metagenome</name>
    <dbReference type="NCBI Taxonomy" id="408172"/>
    <lineage>
        <taxon>unclassified sequences</taxon>
        <taxon>metagenomes</taxon>
        <taxon>ecological metagenomes</taxon>
    </lineage>
</organism>
<feature type="transmembrane region" description="Helical" evidence="8">
    <location>
        <begin position="188"/>
        <end position="208"/>
    </location>
</feature>
<feature type="transmembrane region" description="Helical" evidence="8">
    <location>
        <begin position="347"/>
        <end position="370"/>
    </location>
</feature>
<dbReference type="InterPro" id="IPR048279">
    <property type="entry name" value="MdtK-like"/>
</dbReference>
<dbReference type="InterPro" id="IPR002528">
    <property type="entry name" value="MATE_fam"/>
</dbReference>
<feature type="transmembrane region" description="Helical" evidence="8">
    <location>
        <begin position="88"/>
        <end position="109"/>
    </location>
</feature>
<evidence type="ECO:0008006" key="10">
    <source>
        <dbReference type="Google" id="ProtNLM"/>
    </source>
</evidence>
<dbReference type="CDD" id="cd13136">
    <property type="entry name" value="MATE_DinF_like"/>
    <property type="match status" value="1"/>
</dbReference>
<name>A0A381PAI9_9ZZZZ</name>
<dbReference type="GO" id="GO:0015297">
    <property type="term" value="F:antiporter activity"/>
    <property type="evidence" value="ECO:0007669"/>
    <property type="project" value="InterPro"/>
</dbReference>
<dbReference type="PIRSF" id="PIRSF006603">
    <property type="entry name" value="DinF"/>
    <property type="match status" value="1"/>
</dbReference>
<gene>
    <name evidence="9" type="ORF">METZ01_LOCUS16834</name>
</gene>
<dbReference type="GO" id="GO:0042910">
    <property type="term" value="F:xenobiotic transmembrane transporter activity"/>
    <property type="evidence" value="ECO:0007669"/>
    <property type="project" value="InterPro"/>
</dbReference>
<evidence type="ECO:0000256" key="4">
    <source>
        <dbReference type="ARBA" id="ARBA00022475"/>
    </source>
</evidence>
<dbReference type="PANTHER" id="PTHR42893">
    <property type="entry name" value="PROTEIN DETOXIFICATION 44, CHLOROPLASTIC-RELATED"/>
    <property type="match status" value="1"/>
</dbReference>
<feature type="transmembrane region" description="Helical" evidence="8">
    <location>
        <begin position="309"/>
        <end position="327"/>
    </location>
</feature>
<dbReference type="Pfam" id="PF01554">
    <property type="entry name" value="MatE"/>
    <property type="match status" value="2"/>
</dbReference>
<dbReference type="NCBIfam" id="TIGR00797">
    <property type="entry name" value="matE"/>
    <property type="match status" value="1"/>
</dbReference>
<evidence type="ECO:0000256" key="8">
    <source>
        <dbReference type="SAM" id="Phobius"/>
    </source>
</evidence>
<keyword evidence="7 8" id="KW-0472">Membrane</keyword>
<dbReference type="AlphaFoldDB" id="A0A381PAI9"/>
<dbReference type="GO" id="GO:0005886">
    <property type="term" value="C:plasma membrane"/>
    <property type="evidence" value="ECO:0007669"/>
    <property type="project" value="UniProtKB-SubCell"/>
</dbReference>
<accession>A0A381PAI9</accession>
<evidence type="ECO:0000256" key="1">
    <source>
        <dbReference type="ARBA" id="ARBA00004651"/>
    </source>
</evidence>
<feature type="transmembrane region" description="Helical" evidence="8">
    <location>
        <begin position="229"/>
        <end position="254"/>
    </location>
</feature>
<evidence type="ECO:0000256" key="5">
    <source>
        <dbReference type="ARBA" id="ARBA00022692"/>
    </source>
</evidence>
<sequence>MFRRTSHDRAILVVALPAFGALIAEPIYVLTDTAIVGHISTEALAGLAVAAAILLTVFSMLIFLAYGTTGIVGRLLGSGQHREAAAQGVQAVWLAIFSGAVVTVGIAIFSGALVDLFEPSALVRKEALTYLRISLVGLVAQLIVMSGTGYLRGLQDTRTPLIVALVGALINLGLELVLVFIFDLGIAGSAWSTVVAQWLCALAYLAVISRASQKLEASVRPDFQRLFRYARVGFHLFVRTSALRASFLLATAVAARKGTTQLAAHQISIEVWSLLALGLDSVAIAGQALIAKFLGAGQVKTAKAASRRMIGLSVQVGCVGGALLLAARTPIAKLFTNDPSVAELTGFLFVFVALSQPLNALVFGIDGILIGAGDLRFLAWAMIGTFAAFAGFAFATANLGMGWLWACLVALMVFRGGAVWGRFKQEGWIRVGAD</sequence>
<evidence type="ECO:0000256" key="6">
    <source>
        <dbReference type="ARBA" id="ARBA00022989"/>
    </source>
</evidence>
<comment type="subcellular location">
    <subcellularLocation>
        <location evidence="1">Cell membrane</location>
        <topology evidence="1">Multi-pass membrane protein</topology>
    </subcellularLocation>
</comment>
<feature type="transmembrane region" description="Helical" evidence="8">
    <location>
        <begin position="162"/>
        <end position="182"/>
    </location>
</feature>
<feature type="transmembrane region" description="Helical" evidence="8">
    <location>
        <begin position="12"/>
        <end position="31"/>
    </location>
</feature>
<feature type="transmembrane region" description="Helical" evidence="8">
    <location>
        <begin position="43"/>
        <end position="67"/>
    </location>
</feature>